<evidence type="ECO:0000256" key="1">
    <source>
        <dbReference type="ARBA" id="ARBA00004123"/>
    </source>
</evidence>
<evidence type="ECO:0000256" key="6">
    <source>
        <dbReference type="ARBA" id="ARBA00022691"/>
    </source>
</evidence>
<feature type="domain" description="SET" evidence="9">
    <location>
        <begin position="331"/>
        <end position="453"/>
    </location>
</feature>
<evidence type="ECO:0000256" key="2">
    <source>
        <dbReference type="ARBA" id="ARBA00004286"/>
    </source>
</evidence>
<dbReference type="SUPFAM" id="SSF82199">
    <property type="entry name" value="SET domain"/>
    <property type="match status" value="1"/>
</dbReference>
<dbReference type="InterPro" id="IPR050777">
    <property type="entry name" value="SET2_Histone-Lys_MeTrsfase"/>
</dbReference>
<evidence type="ECO:0000256" key="4">
    <source>
        <dbReference type="ARBA" id="ARBA00022603"/>
    </source>
</evidence>
<dbReference type="GO" id="GO:0005694">
    <property type="term" value="C:chromosome"/>
    <property type="evidence" value="ECO:0007669"/>
    <property type="project" value="UniProtKB-SubCell"/>
</dbReference>
<evidence type="ECO:0000259" key="9">
    <source>
        <dbReference type="PROSITE" id="PS50280"/>
    </source>
</evidence>
<dbReference type="PROSITE" id="PS50280">
    <property type="entry name" value="SET"/>
    <property type="match status" value="1"/>
</dbReference>
<protein>
    <recommendedName>
        <fullName evidence="9">SET domain-containing protein</fullName>
    </recommendedName>
</protein>
<keyword evidence="4" id="KW-0489">Methyltransferase</keyword>
<name>A0A2P4YEI6_9STRA</name>
<keyword evidence="11" id="KW-1185">Reference proteome</keyword>
<comment type="subcellular location">
    <subcellularLocation>
        <location evidence="2">Chromosome</location>
    </subcellularLocation>
    <subcellularLocation>
        <location evidence="1">Nucleus</location>
    </subcellularLocation>
</comment>
<accession>A0A2P4YEI6</accession>
<evidence type="ECO:0000256" key="8">
    <source>
        <dbReference type="SAM" id="MobiDB-lite"/>
    </source>
</evidence>
<evidence type="ECO:0000256" key="5">
    <source>
        <dbReference type="ARBA" id="ARBA00022679"/>
    </source>
</evidence>
<comment type="caution">
    <text evidence="10">The sequence shown here is derived from an EMBL/GenBank/DDBJ whole genome shotgun (WGS) entry which is preliminary data.</text>
</comment>
<dbReference type="InterPro" id="IPR046341">
    <property type="entry name" value="SET_dom_sf"/>
</dbReference>
<dbReference type="AlphaFoldDB" id="A0A2P4YEI6"/>
<dbReference type="EMBL" id="NCKW01003495">
    <property type="protein sequence ID" value="POM76230.1"/>
    <property type="molecule type" value="Genomic_DNA"/>
</dbReference>
<sequence length="456" mass="49543">MTGLSASELPLEALRAGDVIEYYSRAFVCGNPQGHRRAIVTRADGGEGVAFPIAVDTGEVIPRDMMLKRVATVSGDPVDAGAGLWRKLRTFQLVTSTFSAPSRASALNKALSDAVAASWDAVRNVLRGEVDETLPETPQRSACGSPVRGMSAGDVQPPSTPPRGGAPPVSREKASVGTPKGDASEENRAGSSLRQIIDLVSPGENSGEAGHPSEDEAAAYMKAIPSRYARAKIRHQCAVTKSGNAIYHAKTFRAAIFKNLQKRPEVQEHLENLHTRRTTYPDPAEKAISRYLHEVAWPVDVKRISSCIRNGVRFPDIGSFDPCHNAPRTLDTLKLYETARLGLGVYTATDLDIGDVLGEYCGELAEFPAKVEGQPPQAVKQNSGFTLLYNAKSVKKNYVYVDALRCGSITRFLSHDCNPNAAFVEQQTRSRVRVLVKMIRNVKAGTQITMHYGNER</sequence>
<proteinExistence type="predicted"/>
<dbReference type="GO" id="GO:0032259">
    <property type="term" value="P:methylation"/>
    <property type="evidence" value="ECO:0007669"/>
    <property type="project" value="UniProtKB-KW"/>
</dbReference>
<dbReference type="GO" id="GO:0005634">
    <property type="term" value="C:nucleus"/>
    <property type="evidence" value="ECO:0007669"/>
    <property type="project" value="UniProtKB-SubCell"/>
</dbReference>
<keyword evidence="7" id="KW-0539">Nucleus</keyword>
<dbReference type="Proteomes" id="UP000237271">
    <property type="component" value="Unassembled WGS sequence"/>
</dbReference>
<dbReference type="InterPro" id="IPR001214">
    <property type="entry name" value="SET_dom"/>
</dbReference>
<dbReference type="PANTHER" id="PTHR22884">
    <property type="entry name" value="SET DOMAIN PROTEINS"/>
    <property type="match status" value="1"/>
</dbReference>
<dbReference type="Pfam" id="PF00856">
    <property type="entry name" value="SET"/>
    <property type="match status" value="1"/>
</dbReference>
<keyword evidence="6" id="KW-0949">S-adenosyl-L-methionine</keyword>
<dbReference type="OrthoDB" id="308383at2759"/>
<evidence type="ECO:0000313" key="10">
    <source>
        <dbReference type="EMBL" id="POM76230.1"/>
    </source>
</evidence>
<organism evidence="10 11">
    <name type="scientific">Phytophthora palmivora</name>
    <dbReference type="NCBI Taxonomy" id="4796"/>
    <lineage>
        <taxon>Eukaryota</taxon>
        <taxon>Sar</taxon>
        <taxon>Stramenopiles</taxon>
        <taxon>Oomycota</taxon>
        <taxon>Peronosporomycetes</taxon>
        <taxon>Peronosporales</taxon>
        <taxon>Peronosporaceae</taxon>
        <taxon>Phytophthora</taxon>
    </lineage>
</organism>
<keyword evidence="3" id="KW-0158">Chromosome</keyword>
<dbReference type="SMART" id="SM00317">
    <property type="entry name" value="SET"/>
    <property type="match status" value="1"/>
</dbReference>
<keyword evidence="5" id="KW-0808">Transferase</keyword>
<dbReference type="Gene3D" id="2.170.270.10">
    <property type="entry name" value="SET domain"/>
    <property type="match status" value="1"/>
</dbReference>
<evidence type="ECO:0000256" key="7">
    <source>
        <dbReference type="ARBA" id="ARBA00023242"/>
    </source>
</evidence>
<dbReference type="GO" id="GO:0008168">
    <property type="term" value="F:methyltransferase activity"/>
    <property type="evidence" value="ECO:0007669"/>
    <property type="project" value="UniProtKB-KW"/>
</dbReference>
<feature type="region of interest" description="Disordered" evidence="8">
    <location>
        <begin position="130"/>
        <end position="194"/>
    </location>
</feature>
<reference evidence="10 11" key="1">
    <citation type="journal article" date="2017" name="Genome Biol. Evol.">
        <title>Phytophthora megakarya and P. palmivora, closely related causal agents of cacao black pod rot, underwent increases in genome sizes and gene numbers by different mechanisms.</title>
        <authorList>
            <person name="Ali S.S."/>
            <person name="Shao J."/>
            <person name="Lary D.J."/>
            <person name="Kronmiller B."/>
            <person name="Shen D."/>
            <person name="Strem M.D."/>
            <person name="Amoako-Attah I."/>
            <person name="Akrofi A.Y."/>
            <person name="Begoude B.A."/>
            <person name="Ten Hoopen G.M."/>
            <person name="Coulibaly K."/>
            <person name="Kebe B.I."/>
            <person name="Melnick R.L."/>
            <person name="Guiltinan M.J."/>
            <person name="Tyler B.M."/>
            <person name="Meinhardt L.W."/>
            <person name="Bailey B.A."/>
        </authorList>
    </citation>
    <scope>NUCLEOTIDE SEQUENCE [LARGE SCALE GENOMIC DNA]</scope>
    <source>
        <strain evidence="11">sbr112.9</strain>
    </source>
</reference>
<gene>
    <name evidence="10" type="ORF">PHPALM_6557</name>
</gene>
<evidence type="ECO:0000256" key="3">
    <source>
        <dbReference type="ARBA" id="ARBA00022454"/>
    </source>
</evidence>
<evidence type="ECO:0000313" key="11">
    <source>
        <dbReference type="Proteomes" id="UP000237271"/>
    </source>
</evidence>